<evidence type="ECO:0000313" key="2">
    <source>
        <dbReference type="EMBL" id="BDU74429.1"/>
    </source>
</evidence>
<dbReference type="Gene3D" id="1.10.8.1040">
    <property type="match status" value="1"/>
</dbReference>
<gene>
    <name evidence="2" type="ORF">METEAL_36030</name>
</gene>
<dbReference type="PROSITE" id="PS51257">
    <property type="entry name" value="PROKAR_LIPOPROTEIN"/>
    <property type="match status" value="1"/>
</dbReference>
<proteinExistence type="predicted"/>
<accession>A0AA48GQU2</accession>
<dbReference type="InterPro" id="IPR027304">
    <property type="entry name" value="Trigger_fact/SurA_dom_sf"/>
</dbReference>
<dbReference type="RefSeq" id="WP_316413105.1">
    <property type="nucleotide sequence ID" value="NZ_AP027080.1"/>
</dbReference>
<keyword evidence="3" id="KW-1185">Reference proteome</keyword>
<feature type="region of interest" description="Disordered" evidence="1">
    <location>
        <begin position="179"/>
        <end position="200"/>
    </location>
</feature>
<protein>
    <recommendedName>
        <fullName evidence="4">Lipoprotein</fullName>
    </recommendedName>
</protein>
<dbReference type="Proteomes" id="UP001238179">
    <property type="component" value="Chromosome"/>
</dbReference>
<evidence type="ECO:0000256" key="1">
    <source>
        <dbReference type="SAM" id="MobiDB-lite"/>
    </source>
</evidence>
<dbReference type="AlphaFoldDB" id="A0AA48GQU2"/>
<name>A0AA48GQU2_9BACT</name>
<dbReference type="SUPFAM" id="SSF109998">
    <property type="entry name" value="Triger factor/SurA peptide-binding domain-like"/>
    <property type="match status" value="1"/>
</dbReference>
<dbReference type="EMBL" id="AP027080">
    <property type="protein sequence ID" value="BDU74429.1"/>
    <property type="molecule type" value="Genomic_DNA"/>
</dbReference>
<reference evidence="3" key="1">
    <citation type="journal article" date="2023" name="Int. J. Syst. Evol. Microbiol.">
        <title>Mesoterricola silvestris gen. nov., sp. nov., Mesoterricola sediminis sp. nov., Geothrix oryzae sp. nov., Geothrix edaphica sp. nov., Geothrix rubra sp. nov., and Geothrix limicola sp. nov., six novel members of Acidobacteriota isolated from soils.</title>
        <authorList>
            <person name="Itoh H."/>
            <person name="Sugisawa Y."/>
            <person name="Mise K."/>
            <person name="Xu Z."/>
            <person name="Kuniyasu M."/>
            <person name="Ushijima N."/>
            <person name="Kawano K."/>
            <person name="Kobayashi E."/>
            <person name="Shiratori Y."/>
            <person name="Masuda Y."/>
            <person name="Senoo K."/>
        </authorList>
    </citation>
    <scope>NUCLEOTIDE SEQUENCE [LARGE SCALE GENOMIC DNA]</scope>
    <source>
        <strain evidence="3">W79</strain>
    </source>
</reference>
<sequence>MDMRFARMMGMCGLVVVALGCSKVSKDTSKVLANIDGEKITEKGFGESVRTLVGDEAKAVEILTSPAMKEQRNRLLAEFVDQKVMTKYGDKQGLDKDPKARLLVEAAKSNAYGQILMEKAISKIEPTEAQLKAFYDKVAASAKAAGQDQGFPTYEQAKPQLPSAWKREQLKDASQNLMKDAKAQVKSTIDPAWRAADGQQ</sequence>
<dbReference type="KEGG" id="msil:METEAL_36030"/>
<evidence type="ECO:0008006" key="4">
    <source>
        <dbReference type="Google" id="ProtNLM"/>
    </source>
</evidence>
<evidence type="ECO:0000313" key="3">
    <source>
        <dbReference type="Proteomes" id="UP001238179"/>
    </source>
</evidence>
<organism evidence="2 3">
    <name type="scientific">Mesoterricola silvestris</name>
    <dbReference type="NCBI Taxonomy" id="2927979"/>
    <lineage>
        <taxon>Bacteria</taxon>
        <taxon>Pseudomonadati</taxon>
        <taxon>Acidobacteriota</taxon>
        <taxon>Holophagae</taxon>
        <taxon>Holophagales</taxon>
        <taxon>Holophagaceae</taxon>
        <taxon>Mesoterricola</taxon>
    </lineage>
</organism>
<dbReference type="Gene3D" id="6.10.140.970">
    <property type="match status" value="1"/>
</dbReference>